<protein>
    <submittedName>
        <fullName evidence="2">Uncharacterized protein</fullName>
    </submittedName>
</protein>
<sequence>MAGLIQAITWTTLLTLMVAVASFVPEMAFMSVVSPSSPILFSQSCNAEGLVRIPLDFPTKKLCLPAPAYMVKSPEERPVTHLIRFAKVCRVNNASTVETMMRISPVTFDKEAGLWYYLNIESRTLQLVGKK</sequence>
<feature type="signal peptide" evidence="1">
    <location>
        <begin position="1"/>
        <end position="22"/>
    </location>
</feature>
<dbReference type="PANTHER" id="PTHR34658:SF5">
    <property type="entry name" value="PROTEIN, PUTATIVE-RELATED"/>
    <property type="match status" value="1"/>
</dbReference>
<gene>
    <name evidence="2" type="ORF">V6N12_010429</name>
</gene>
<reference evidence="2 3" key="1">
    <citation type="journal article" date="2024" name="G3 (Bethesda)">
        <title>Genome assembly of Hibiscus sabdariffa L. provides insights into metabolisms of medicinal natural products.</title>
        <authorList>
            <person name="Kim T."/>
        </authorList>
    </citation>
    <scope>NUCLEOTIDE SEQUENCE [LARGE SCALE GENOMIC DNA]</scope>
    <source>
        <strain evidence="2">TK-2024</strain>
        <tissue evidence="2">Old leaves</tissue>
    </source>
</reference>
<organism evidence="2 3">
    <name type="scientific">Hibiscus sabdariffa</name>
    <name type="common">roselle</name>
    <dbReference type="NCBI Taxonomy" id="183260"/>
    <lineage>
        <taxon>Eukaryota</taxon>
        <taxon>Viridiplantae</taxon>
        <taxon>Streptophyta</taxon>
        <taxon>Embryophyta</taxon>
        <taxon>Tracheophyta</taxon>
        <taxon>Spermatophyta</taxon>
        <taxon>Magnoliopsida</taxon>
        <taxon>eudicotyledons</taxon>
        <taxon>Gunneridae</taxon>
        <taxon>Pentapetalae</taxon>
        <taxon>rosids</taxon>
        <taxon>malvids</taxon>
        <taxon>Malvales</taxon>
        <taxon>Malvaceae</taxon>
        <taxon>Malvoideae</taxon>
        <taxon>Hibiscus</taxon>
    </lineage>
</organism>
<dbReference type="Proteomes" id="UP001472677">
    <property type="component" value="Unassembled WGS sequence"/>
</dbReference>
<dbReference type="EMBL" id="JBBPBM010000012">
    <property type="protein sequence ID" value="KAK8562345.1"/>
    <property type="molecule type" value="Genomic_DNA"/>
</dbReference>
<proteinExistence type="predicted"/>
<dbReference type="PANTHER" id="PTHR34658">
    <property type="entry name" value="OS01G0151800 PROTEIN"/>
    <property type="match status" value="1"/>
</dbReference>
<comment type="caution">
    <text evidence="2">The sequence shown here is derived from an EMBL/GenBank/DDBJ whole genome shotgun (WGS) entry which is preliminary data.</text>
</comment>
<feature type="chain" id="PRO_5046184626" evidence="1">
    <location>
        <begin position="23"/>
        <end position="131"/>
    </location>
</feature>
<keyword evidence="1" id="KW-0732">Signal</keyword>
<evidence type="ECO:0000256" key="1">
    <source>
        <dbReference type="SAM" id="SignalP"/>
    </source>
</evidence>
<name>A0ABR2EK31_9ROSI</name>
<keyword evidence="3" id="KW-1185">Reference proteome</keyword>
<evidence type="ECO:0000313" key="2">
    <source>
        <dbReference type="EMBL" id="KAK8562345.1"/>
    </source>
</evidence>
<evidence type="ECO:0000313" key="3">
    <source>
        <dbReference type="Proteomes" id="UP001472677"/>
    </source>
</evidence>
<accession>A0ABR2EK31</accession>